<dbReference type="EMBL" id="KZ502034">
    <property type="protein sequence ID" value="PKU84706.1"/>
    <property type="molecule type" value="Genomic_DNA"/>
</dbReference>
<reference evidence="2 3" key="1">
    <citation type="journal article" date="2016" name="Sci. Rep.">
        <title>The Dendrobium catenatum Lindl. genome sequence provides insights into polysaccharide synthase, floral development and adaptive evolution.</title>
        <authorList>
            <person name="Zhang G.Q."/>
            <person name="Xu Q."/>
            <person name="Bian C."/>
            <person name="Tsai W.C."/>
            <person name="Yeh C.M."/>
            <person name="Liu K.W."/>
            <person name="Yoshida K."/>
            <person name="Zhang L.S."/>
            <person name="Chang S.B."/>
            <person name="Chen F."/>
            <person name="Shi Y."/>
            <person name="Su Y.Y."/>
            <person name="Zhang Y.Q."/>
            <person name="Chen L.J."/>
            <person name="Yin Y."/>
            <person name="Lin M."/>
            <person name="Huang H."/>
            <person name="Deng H."/>
            <person name="Wang Z.W."/>
            <person name="Zhu S.L."/>
            <person name="Zhao X."/>
            <person name="Deng C."/>
            <person name="Niu S.C."/>
            <person name="Huang J."/>
            <person name="Wang M."/>
            <person name="Liu G.H."/>
            <person name="Yang H.J."/>
            <person name="Xiao X.J."/>
            <person name="Hsiao Y.Y."/>
            <person name="Wu W.L."/>
            <person name="Chen Y.Y."/>
            <person name="Mitsuda N."/>
            <person name="Ohme-Takagi M."/>
            <person name="Luo Y.B."/>
            <person name="Van de Peer Y."/>
            <person name="Liu Z.J."/>
        </authorList>
    </citation>
    <scope>NUCLEOTIDE SEQUENCE [LARGE SCALE GENOMIC DNA]</scope>
    <source>
        <tissue evidence="2">The whole plant</tissue>
    </source>
</reference>
<organism evidence="2 3">
    <name type="scientific">Dendrobium catenatum</name>
    <dbReference type="NCBI Taxonomy" id="906689"/>
    <lineage>
        <taxon>Eukaryota</taxon>
        <taxon>Viridiplantae</taxon>
        <taxon>Streptophyta</taxon>
        <taxon>Embryophyta</taxon>
        <taxon>Tracheophyta</taxon>
        <taxon>Spermatophyta</taxon>
        <taxon>Magnoliopsida</taxon>
        <taxon>Liliopsida</taxon>
        <taxon>Asparagales</taxon>
        <taxon>Orchidaceae</taxon>
        <taxon>Epidendroideae</taxon>
        <taxon>Malaxideae</taxon>
        <taxon>Dendrobiinae</taxon>
        <taxon>Dendrobium</taxon>
    </lineage>
</organism>
<sequence>MGGEGEIGDYEEGVMATDFFGRTRTSRMPQGGSRSLPSFLRFESSLDSILGLSSRLESDSHEFSHKPPSASSFFTRKPHSKKFQPNLLIRQKPDFTPKTPSTPQGSKQQQIATSPLATTFRRERTSKNRTSSPFAAELTAAFRLSAS</sequence>
<keyword evidence="3" id="KW-1185">Reference proteome</keyword>
<gene>
    <name evidence="2" type="ORF">MA16_Dca027320</name>
</gene>
<protein>
    <submittedName>
        <fullName evidence="2">Uncharacterized protein</fullName>
    </submittedName>
</protein>
<reference evidence="2 3" key="2">
    <citation type="journal article" date="2017" name="Nature">
        <title>The Apostasia genome and the evolution of orchids.</title>
        <authorList>
            <person name="Zhang G.Q."/>
            <person name="Liu K.W."/>
            <person name="Li Z."/>
            <person name="Lohaus R."/>
            <person name="Hsiao Y.Y."/>
            <person name="Niu S.C."/>
            <person name="Wang J.Y."/>
            <person name="Lin Y.C."/>
            <person name="Xu Q."/>
            <person name="Chen L.J."/>
            <person name="Yoshida K."/>
            <person name="Fujiwara S."/>
            <person name="Wang Z.W."/>
            <person name="Zhang Y.Q."/>
            <person name="Mitsuda N."/>
            <person name="Wang M."/>
            <person name="Liu G.H."/>
            <person name="Pecoraro L."/>
            <person name="Huang H.X."/>
            <person name="Xiao X.J."/>
            <person name="Lin M."/>
            <person name="Wu X.Y."/>
            <person name="Wu W.L."/>
            <person name="Chen Y.Y."/>
            <person name="Chang S.B."/>
            <person name="Sakamoto S."/>
            <person name="Ohme-Takagi M."/>
            <person name="Yagi M."/>
            <person name="Zeng S.J."/>
            <person name="Shen C.Y."/>
            <person name="Yeh C.M."/>
            <person name="Luo Y.B."/>
            <person name="Tsai W.C."/>
            <person name="Van de Peer Y."/>
            <person name="Liu Z.J."/>
        </authorList>
    </citation>
    <scope>NUCLEOTIDE SEQUENCE [LARGE SCALE GENOMIC DNA]</scope>
    <source>
        <tissue evidence="2">The whole plant</tissue>
    </source>
</reference>
<evidence type="ECO:0000313" key="3">
    <source>
        <dbReference type="Proteomes" id="UP000233837"/>
    </source>
</evidence>
<feature type="region of interest" description="Disordered" evidence="1">
    <location>
        <begin position="57"/>
        <end position="134"/>
    </location>
</feature>
<accession>A0A2I0X9Y5</accession>
<evidence type="ECO:0000256" key="1">
    <source>
        <dbReference type="SAM" id="MobiDB-lite"/>
    </source>
</evidence>
<feature type="compositionally biased region" description="Polar residues" evidence="1">
    <location>
        <begin position="98"/>
        <end position="117"/>
    </location>
</feature>
<dbReference type="AlphaFoldDB" id="A0A2I0X9Y5"/>
<dbReference type="Proteomes" id="UP000233837">
    <property type="component" value="Unassembled WGS sequence"/>
</dbReference>
<proteinExistence type="predicted"/>
<evidence type="ECO:0000313" key="2">
    <source>
        <dbReference type="EMBL" id="PKU84706.1"/>
    </source>
</evidence>
<name>A0A2I0X9Y5_9ASPA</name>